<dbReference type="InterPro" id="IPR027417">
    <property type="entry name" value="P-loop_NTPase"/>
</dbReference>
<keyword evidence="3" id="KW-1185">Reference proteome</keyword>
<dbReference type="EMBL" id="JBBBZM010000356">
    <property type="protein sequence ID" value="KAL0630864.1"/>
    <property type="molecule type" value="Genomic_DNA"/>
</dbReference>
<evidence type="ECO:0000313" key="3">
    <source>
        <dbReference type="Proteomes" id="UP001447188"/>
    </source>
</evidence>
<gene>
    <name evidence="2" type="ORF">Q9L58_010283</name>
</gene>
<dbReference type="InterPro" id="IPR053137">
    <property type="entry name" value="NLR-like"/>
</dbReference>
<keyword evidence="1" id="KW-0175">Coiled coil</keyword>
<evidence type="ECO:0000313" key="2">
    <source>
        <dbReference type="EMBL" id="KAL0630864.1"/>
    </source>
</evidence>
<dbReference type="Gene3D" id="1.25.40.10">
    <property type="entry name" value="Tetratricopeptide repeat domain"/>
    <property type="match status" value="5"/>
</dbReference>
<evidence type="ECO:0008006" key="4">
    <source>
        <dbReference type="Google" id="ProtNLM"/>
    </source>
</evidence>
<dbReference type="NCBIfam" id="NF040586">
    <property type="entry name" value="FxSxx_TPR"/>
    <property type="match status" value="1"/>
</dbReference>
<dbReference type="SUPFAM" id="SSF52540">
    <property type="entry name" value="P-loop containing nucleoside triphosphate hydrolases"/>
    <property type="match status" value="1"/>
</dbReference>
<organism evidence="2 3">
    <name type="scientific">Discina gigas</name>
    <dbReference type="NCBI Taxonomy" id="1032678"/>
    <lineage>
        <taxon>Eukaryota</taxon>
        <taxon>Fungi</taxon>
        <taxon>Dikarya</taxon>
        <taxon>Ascomycota</taxon>
        <taxon>Pezizomycotina</taxon>
        <taxon>Pezizomycetes</taxon>
        <taxon>Pezizales</taxon>
        <taxon>Discinaceae</taxon>
        <taxon>Discina</taxon>
    </lineage>
</organism>
<name>A0ABR3G4K6_9PEZI</name>
<dbReference type="Gene3D" id="3.40.50.1820">
    <property type="entry name" value="alpha/beta hydrolase"/>
    <property type="match status" value="1"/>
</dbReference>
<dbReference type="InterPro" id="IPR019734">
    <property type="entry name" value="TPR_rpt"/>
</dbReference>
<reference evidence="2 3" key="1">
    <citation type="submission" date="2024-02" db="EMBL/GenBank/DDBJ databases">
        <title>Discinaceae phylogenomics.</title>
        <authorList>
            <person name="Dirks A.C."/>
            <person name="James T.Y."/>
        </authorList>
    </citation>
    <scope>NUCLEOTIDE SEQUENCE [LARGE SCALE GENOMIC DNA]</scope>
    <source>
        <strain evidence="2 3">ACD0624</strain>
    </source>
</reference>
<sequence>LVAVHGLDGHWETTWTADNGVSLLHDLLPQAIPNLRILTWGYDGRTYGTSPLSCQSFHDHALALITDLTARRRETNTQQRAIIFIAHGAGGIIVKDALIHSNSANKSNLEHHKAIKTSTCGVLFFGTPHQGSEGISWSQMILNTGSVMTKKNKALLRELEENSASLQKQLAQYNHISSDFETKFFYECYAAAGGEIIVPQSAAVVPGATNAESYAVNADHGGLVKFKAVSDSGFKKVSLCISLVVDKAPAKALENWEQQRLVAGNEGVQMTTKVPFELEYLRNPRFTGRKLLLDALYTAIQNNRASGQSKPIILYGTGGIGKSQVVVEYLYAHQKEHTSIFWINSATPEMAILSFRSVAQRLIKEHAKISLKSQPHYPTIAKDLGMVGVVNEDGLLSPDAKHNECIINGIKLWLSQEENRDWLLVFDNVDDLETLRIETFMPSTMAGNIIMTSRRSDCAHFGVGLEVKEMTKEEGVELLLSTARLPANDPIAIKTTEVLGYLPLALVQAGAFVAARHISLENFLEIYHESYNRAFAKKQPRGVGTYDDRSILTTWEISFTAIRKMNKDAAELLSLCSFLFNEVQQDMLCRGGMVKANGVTLDESMELLYTYSLAHPQHTSGSFYIHPVVHRWAKERLTHPERVKKAQEAVNLITSVIERPSRKRMEHWRYERSILPHIDCVTNNFQEYLTGPGAIFPVLTSCLTLLDVNAAWGRTNEAHRIATDAHVVALRFLGRDHAKTTLIKERLACIYSEQGRIDEGAKMGQEILEANKRNLGFEHRHTIATMGNLASTYSKQGRWYEAEKLELKVLEASKRNLGLEHPDTLSAMGNLARTYFKQGRWDEAEKLELEALEARKRILGLEHPDTVSAMGNLAGTYSKQGRWDESEKLRLEALEASKRNLGLEHPDTLSAMGNLARTYFKQGRWDEAEKLELEALEARKRILGLEHPDTVSAMGNLAGTYSKQGRWDESEKLRLEALEARKRILGLEHPDTISAMGNLAGIYYEQGRLDEAEKLKLEVLEARKRILGLEHPDTVSAMALLACTYSGQGRLDEAEKLELKVLEARKRNLGLEHPDTVSAMAGLAVTYCLQGRWDEAEKLLLEVLEARNLGFEHPDTISVMVNLAGTYLAQGRLARAHELLLEASDIGERTQASGQPFMIKIKSLLSLTSHTLDMSEGQDIDPKLIRKWMKKQGNNNLLDLLPEMVTAAEIHIRQDRFQEAEQLLERAVTGRQEILGLEHPDTLAVMASLASTYGAQKKWDKAERLQQQVVDARRRILGSDHLDTLSAMVHLASTHSNQGWWEKAEQLEWQVVDVRQRVLGIEHPDTLSAIESLAVSYRMQGQYKEAGELHRQVVEATEKLRGSEHPATVTAMANLASTYGNQGRWEEAEEFQKIIMDIRERQLGRNHPDTQRAMTNLICTYRKRGRYEEARSLRAHPAAPSQVILNHNPSTLEEMCDLATSYVSEGRVEDLQQLLFETAERRGSEDLITTSLKGVIAGIYRLHGFDNEASILREQVIETLQRTGAGDPESLLRLAERM</sequence>
<accession>A0ABR3G4K6</accession>
<dbReference type="Pfam" id="PF13424">
    <property type="entry name" value="TPR_12"/>
    <property type="match status" value="6"/>
</dbReference>
<dbReference type="Pfam" id="PF13374">
    <property type="entry name" value="TPR_10"/>
    <property type="match status" value="2"/>
</dbReference>
<proteinExistence type="predicted"/>
<dbReference type="SUPFAM" id="SSF53474">
    <property type="entry name" value="alpha/beta-Hydrolases"/>
    <property type="match status" value="1"/>
</dbReference>
<dbReference type="PANTHER" id="PTHR46082">
    <property type="entry name" value="ATP/GTP-BINDING PROTEIN-RELATED"/>
    <property type="match status" value="1"/>
</dbReference>
<evidence type="ECO:0000256" key="1">
    <source>
        <dbReference type="SAM" id="Coils"/>
    </source>
</evidence>
<dbReference type="InterPro" id="IPR011990">
    <property type="entry name" value="TPR-like_helical_dom_sf"/>
</dbReference>
<dbReference type="Proteomes" id="UP001447188">
    <property type="component" value="Unassembled WGS sequence"/>
</dbReference>
<feature type="coiled-coil region" evidence="1">
    <location>
        <begin position="149"/>
        <end position="176"/>
    </location>
</feature>
<feature type="non-terminal residue" evidence="2">
    <location>
        <position position="1"/>
    </location>
</feature>
<dbReference type="PANTHER" id="PTHR46082:SF6">
    <property type="entry name" value="AAA+ ATPASE DOMAIN-CONTAINING PROTEIN-RELATED"/>
    <property type="match status" value="1"/>
</dbReference>
<comment type="caution">
    <text evidence="2">The sequence shown here is derived from an EMBL/GenBank/DDBJ whole genome shotgun (WGS) entry which is preliminary data.</text>
</comment>
<dbReference type="Gene3D" id="3.40.50.300">
    <property type="entry name" value="P-loop containing nucleotide triphosphate hydrolases"/>
    <property type="match status" value="1"/>
</dbReference>
<protein>
    <recommendedName>
        <fullName evidence="4">Kinesin light chain</fullName>
    </recommendedName>
</protein>
<dbReference type="InterPro" id="IPR029058">
    <property type="entry name" value="AB_hydrolase_fold"/>
</dbReference>
<dbReference type="SUPFAM" id="SSF48452">
    <property type="entry name" value="TPR-like"/>
    <property type="match status" value="5"/>
</dbReference>
<dbReference type="PRINTS" id="PR00381">
    <property type="entry name" value="KINESINLIGHT"/>
</dbReference>
<dbReference type="SMART" id="SM00028">
    <property type="entry name" value="TPR"/>
    <property type="match status" value="13"/>
</dbReference>